<dbReference type="Gene3D" id="1.25.40.920">
    <property type="entry name" value="TRAP transporter T-component"/>
    <property type="match status" value="1"/>
</dbReference>
<evidence type="ECO:0000313" key="3">
    <source>
        <dbReference type="Proteomes" id="UP000317155"/>
    </source>
</evidence>
<comment type="caution">
    <text evidence="2">The sequence shown here is derived from an EMBL/GenBank/DDBJ whole genome shotgun (WGS) entry which is preliminary data.</text>
</comment>
<name>A0A550J908_9BACT</name>
<organism evidence="2 3">
    <name type="scientific">Trichloromonas acetexigens</name>
    <dbReference type="NCBI Taxonomy" id="38815"/>
    <lineage>
        <taxon>Bacteria</taxon>
        <taxon>Pseudomonadati</taxon>
        <taxon>Thermodesulfobacteriota</taxon>
        <taxon>Desulfuromonadia</taxon>
        <taxon>Desulfuromonadales</taxon>
        <taxon>Trichloromonadaceae</taxon>
        <taxon>Trichloromonas</taxon>
    </lineage>
</organism>
<dbReference type="AlphaFoldDB" id="A0A550J908"/>
<reference evidence="2 3" key="1">
    <citation type="submission" date="2019-07" db="EMBL/GenBank/DDBJ databases">
        <title>Insights of Desulfuromonas acetexigens electromicrobiology.</title>
        <authorList>
            <person name="Katuri K."/>
            <person name="Sapireddy V."/>
            <person name="Shaw D.R."/>
            <person name="Saikaly P."/>
        </authorList>
    </citation>
    <scope>NUCLEOTIDE SEQUENCE [LARGE SCALE GENOMIC DNA]</scope>
    <source>
        <strain evidence="2 3">2873</strain>
    </source>
</reference>
<dbReference type="InterPro" id="IPR031823">
    <property type="entry name" value="TatT"/>
</dbReference>
<keyword evidence="1" id="KW-0472">Membrane</keyword>
<evidence type="ECO:0000256" key="1">
    <source>
        <dbReference type="SAM" id="Phobius"/>
    </source>
</evidence>
<proteinExistence type="predicted"/>
<gene>
    <name evidence="2" type="ORF">FL622_12500</name>
</gene>
<dbReference type="EMBL" id="VJVV01000009">
    <property type="protein sequence ID" value="TRO79725.1"/>
    <property type="molecule type" value="Genomic_DNA"/>
</dbReference>
<accession>A0A550J908</accession>
<keyword evidence="1" id="KW-0812">Transmembrane</keyword>
<dbReference type="OrthoDB" id="191213at2"/>
<dbReference type="Pfam" id="PF16811">
    <property type="entry name" value="TAtT"/>
    <property type="match status" value="1"/>
</dbReference>
<evidence type="ECO:0000313" key="2">
    <source>
        <dbReference type="EMBL" id="TRO79725.1"/>
    </source>
</evidence>
<evidence type="ECO:0008006" key="4">
    <source>
        <dbReference type="Google" id="ProtNLM"/>
    </source>
</evidence>
<sequence length="290" mass="31771">MQGVSLNLGVVFMTCRCLALPSALLAILLLLGGCIGRMSDDLSRAVLDHPDPQTVRQGIPAYLLLLDSLLLDDPTDKKLLASAASLYALNSSLAAADPVQRRRQAERTWLYGRRLIESRGAEPLSERSADDFAAALARFGKRDVPRLYAFGVAWLARLQANEEDPAALADLPKVEALFARLVELDEGYQQGAPQLYLGVLRLLRPPALGGVPEQGRAHLERALELSGGRNLTAKVELARRYARMLYDRELHDRLLNEVLAADPTAEGLTLFNVTAQEEARALLASADDYF</sequence>
<keyword evidence="3" id="KW-1185">Reference proteome</keyword>
<dbReference type="Proteomes" id="UP000317155">
    <property type="component" value="Unassembled WGS sequence"/>
</dbReference>
<keyword evidence="1" id="KW-1133">Transmembrane helix</keyword>
<feature type="transmembrane region" description="Helical" evidence="1">
    <location>
        <begin position="6"/>
        <end position="31"/>
    </location>
</feature>
<protein>
    <recommendedName>
        <fullName evidence="4">TRAP transporter TatT component family protein</fullName>
    </recommendedName>
</protein>
<dbReference type="InterPro" id="IPR038537">
    <property type="entry name" value="TatT_sf"/>
</dbReference>